<dbReference type="AlphaFoldDB" id="A0A978ULL5"/>
<organism evidence="6 7">
    <name type="scientific">Ziziphus jujuba var. spinosa</name>
    <dbReference type="NCBI Taxonomy" id="714518"/>
    <lineage>
        <taxon>Eukaryota</taxon>
        <taxon>Viridiplantae</taxon>
        <taxon>Streptophyta</taxon>
        <taxon>Embryophyta</taxon>
        <taxon>Tracheophyta</taxon>
        <taxon>Spermatophyta</taxon>
        <taxon>Magnoliopsida</taxon>
        <taxon>eudicotyledons</taxon>
        <taxon>Gunneridae</taxon>
        <taxon>Pentapetalae</taxon>
        <taxon>rosids</taxon>
        <taxon>fabids</taxon>
        <taxon>Rosales</taxon>
        <taxon>Rhamnaceae</taxon>
        <taxon>Paliureae</taxon>
        <taxon>Ziziphus</taxon>
    </lineage>
</organism>
<keyword evidence="3" id="KW-0378">Hydrolase</keyword>
<dbReference type="PANTHER" id="PTHR22835:SF588">
    <property type="entry name" value="ALPHA-L-FUCOSIDASE 3"/>
    <property type="match status" value="1"/>
</dbReference>
<name>A0A978ULL5_ZIZJJ</name>
<protein>
    <recommendedName>
        <fullName evidence="8">GDSL esterase/lipase At3g26430-like</fullName>
    </recommendedName>
</protein>
<dbReference type="EMBL" id="JAEACU010000010">
    <property type="protein sequence ID" value="KAH7515717.1"/>
    <property type="molecule type" value="Genomic_DNA"/>
</dbReference>
<evidence type="ECO:0000256" key="4">
    <source>
        <dbReference type="ARBA" id="ARBA00023180"/>
    </source>
</evidence>
<dbReference type="Proteomes" id="UP000813462">
    <property type="component" value="Unassembled WGS sequence"/>
</dbReference>
<evidence type="ECO:0000313" key="7">
    <source>
        <dbReference type="Proteomes" id="UP000813462"/>
    </source>
</evidence>
<reference evidence="6" key="1">
    <citation type="journal article" date="2021" name="Front. Plant Sci.">
        <title>Chromosome-Scale Genome Assembly for Chinese Sour Jujube and Insights Into Its Genome Evolution and Domestication Signature.</title>
        <authorList>
            <person name="Shen L.-Y."/>
            <person name="Luo H."/>
            <person name="Wang X.-L."/>
            <person name="Wang X.-M."/>
            <person name="Qiu X.-J."/>
            <person name="Liu H."/>
            <person name="Zhou S.-S."/>
            <person name="Jia K.-H."/>
            <person name="Nie S."/>
            <person name="Bao Y.-T."/>
            <person name="Zhang R.-G."/>
            <person name="Yun Q.-Z."/>
            <person name="Chai Y.-H."/>
            <person name="Lu J.-Y."/>
            <person name="Li Y."/>
            <person name="Zhao S.-W."/>
            <person name="Mao J.-F."/>
            <person name="Jia S.-G."/>
            <person name="Mao Y.-M."/>
        </authorList>
    </citation>
    <scope>NUCLEOTIDE SEQUENCE</scope>
    <source>
        <strain evidence="6">AT0</strain>
        <tissue evidence="6">Leaf</tissue>
    </source>
</reference>
<dbReference type="InterPro" id="IPR001087">
    <property type="entry name" value="GDSL"/>
</dbReference>
<keyword evidence="4" id="KW-0325">Glycoprotein</keyword>
<evidence type="ECO:0000256" key="3">
    <source>
        <dbReference type="ARBA" id="ARBA00022801"/>
    </source>
</evidence>
<gene>
    <name evidence="6" type="ORF">FEM48_Zijuj10G0056000</name>
</gene>
<dbReference type="PANTHER" id="PTHR22835">
    <property type="entry name" value="ZINC FINGER FYVE DOMAIN CONTAINING PROTEIN"/>
    <property type="match status" value="1"/>
</dbReference>
<evidence type="ECO:0008006" key="8">
    <source>
        <dbReference type="Google" id="ProtNLM"/>
    </source>
</evidence>
<comment type="similarity">
    <text evidence="1">Belongs to the 'GDSL' lipolytic enzyme family.</text>
</comment>
<evidence type="ECO:0000256" key="5">
    <source>
        <dbReference type="SAM" id="SignalP"/>
    </source>
</evidence>
<evidence type="ECO:0000313" key="6">
    <source>
        <dbReference type="EMBL" id="KAH7515717.1"/>
    </source>
</evidence>
<feature type="chain" id="PRO_5037171882" description="GDSL esterase/lipase At3g26430-like" evidence="5">
    <location>
        <begin position="25"/>
        <end position="389"/>
    </location>
</feature>
<accession>A0A978ULL5</accession>
<comment type="caution">
    <text evidence="6">The sequence shown here is derived from an EMBL/GenBank/DDBJ whole genome shotgun (WGS) entry which is preliminary data.</text>
</comment>
<evidence type="ECO:0000256" key="2">
    <source>
        <dbReference type="ARBA" id="ARBA00022729"/>
    </source>
</evidence>
<feature type="signal peptide" evidence="5">
    <location>
        <begin position="1"/>
        <end position="24"/>
    </location>
</feature>
<dbReference type="Pfam" id="PF00657">
    <property type="entry name" value="Lipase_GDSL"/>
    <property type="match status" value="1"/>
</dbReference>
<dbReference type="InterPro" id="IPR035669">
    <property type="entry name" value="SGNH_plant_lipase-like"/>
</dbReference>
<dbReference type="GO" id="GO:0016788">
    <property type="term" value="F:hydrolase activity, acting on ester bonds"/>
    <property type="evidence" value="ECO:0007669"/>
    <property type="project" value="InterPro"/>
</dbReference>
<dbReference type="Gene3D" id="3.40.50.1110">
    <property type="entry name" value="SGNH hydrolase"/>
    <property type="match status" value="1"/>
</dbReference>
<evidence type="ECO:0000256" key="1">
    <source>
        <dbReference type="ARBA" id="ARBA00008668"/>
    </source>
</evidence>
<sequence length="389" mass="42573">MGSHMLMCGLTLTILFSMISVSMADDKSVCNFPAIFNFGDSNSDTGGLSAAFGQAPPPHGESYFHHPAGLTINDNIGYEISAQKLGLPLLSAYLDSVGTNFSHGANFATAGSTVRPQNTTLRQGGFSPISLDVQFVEFCEFQNRTQTFRAQNEVFKSLLPPAEYFNDALYTFDIGQNDLTSGYFSNMSVTEVKAYIPDVLLQLSNTIRYIYARGGRYFWIHNTGPVGCLPYVIDRLLVRTPDVDAAGCATPFNEVAQVFNEGLKQSVMELRKELPLAALTYVDVYTLKYEMFTNPSKHGFVDPLRACCGHGGKYNYNANIGCGAMKNVNGTQIMIGKACKDPGVKVIWDGVHFTQAANKFITEHIETGAFSDPPIPLKMACLRNPPTSH</sequence>
<proteinExistence type="inferred from homology"/>
<dbReference type="InterPro" id="IPR036514">
    <property type="entry name" value="SGNH_hydro_sf"/>
</dbReference>
<dbReference type="CDD" id="cd01837">
    <property type="entry name" value="SGNH_plant_lipase_like"/>
    <property type="match status" value="1"/>
</dbReference>
<keyword evidence="2 5" id="KW-0732">Signal</keyword>